<evidence type="ECO:0000256" key="7">
    <source>
        <dbReference type="ARBA" id="ARBA00022837"/>
    </source>
</evidence>
<evidence type="ECO:0000256" key="6">
    <source>
        <dbReference type="ARBA" id="ARBA00022801"/>
    </source>
</evidence>
<evidence type="ECO:0000313" key="12">
    <source>
        <dbReference type="Proteomes" id="UP001597601"/>
    </source>
</evidence>
<keyword evidence="7" id="KW-0106">Calcium</keyword>
<dbReference type="Gene3D" id="2.70.98.10">
    <property type="match status" value="1"/>
</dbReference>
<dbReference type="RefSeq" id="WP_377129398.1">
    <property type="nucleotide sequence ID" value="NZ_JBHUON010000020.1"/>
</dbReference>
<comment type="cofactor">
    <cofactor evidence="2">
        <name>Ca(2+)</name>
        <dbReference type="ChEBI" id="CHEBI:29108"/>
    </cofactor>
</comment>
<dbReference type="InterPro" id="IPR006101">
    <property type="entry name" value="Glyco_hydro_2"/>
</dbReference>
<accession>A0ABW5XS89</accession>
<organism evidence="11 12">
    <name type="scientific">Mucilaginibacter antarcticus</name>
    <dbReference type="NCBI Taxonomy" id="1855725"/>
    <lineage>
        <taxon>Bacteria</taxon>
        <taxon>Pseudomonadati</taxon>
        <taxon>Bacteroidota</taxon>
        <taxon>Sphingobacteriia</taxon>
        <taxon>Sphingobacteriales</taxon>
        <taxon>Sphingobacteriaceae</taxon>
        <taxon>Mucilaginibacter</taxon>
    </lineage>
</organism>
<dbReference type="InterPro" id="IPR004199">
    <property type="entry name" value="B-gal_small/dom_5"/>
</dbReference>
<keyword evidence="6 11" id="KW-0378">Hydrolase</keyword>
<evidence type="ECO:0000256" key="9">
    <source>
        <dbReference type="ARBA" id="ARBA00032230"/>
    </source>
</evidence>
<dbReference type="Pfam" id="PF16353">
    <property type="entry name" value="LacZ_4"/>
    <property type="match status" value="1"/>
</dbReference>
<evidence type="ECO:0000256" key="5">
    <source>
        <dbReference type="ARBA" id="ARBA00012756"/>
    </source>
</evidence>
<gene>
    <name evidence="11" type="ORF">ACFSYC_15375</name>
</gene>
<evidence type="ECO:0000256" key="8">
    <source>
        <dbReference type="ARBA" id="ARBA00023295"/>
    </source>
</evidence>
<comment type="similarity">
    <text evidence="3">Belongs to the glycosyl hydrolase 2 family.</text>
</comment>
<evidence type="ECO:0000256" key="4">
    <source>
        <dbReference type="ARBA" id="ARBA00011245"/>
    </source>
</evidence>
<dbReference type="EC" id="3.2.1.23" evidence="5"/>
<comment type="subunit">
    <text evidence="4">Monomer.</text>
</comment>
<keyword evidence="12" id="KW-1185">Reference proteome</keyword>
<dbReference type="InterPro" id="IPR036156">
    <property type="entry name" value="Beta-gal/glucu_dom_sf"/>
</dbReference>
<dbReference type="Gene3D" id="2.60.120.260">
    <property type="entry name" value="Galactose-binding domain-like"/>
    <property type="match status" value="1"/>
</dbReference>
<dbReference type="PANTHER" id="PTHR46323">
    <property type="entry name" value="BETA-GALACTOSIDASE"/>
    <property type="match status" value="1"/>
</dbReference>
<dbReference type="EMBL" id="JBHUON010000020">
    <property type="protein sequence ID" value="MFD2866077.1"/>
    <property type="molecule type" value="Genomic_DNA"/>
</dbReference>
<name>A0ABW5XS89_9SPHI</name>
<dbReference type="InterPro" id="IPR050347">
    <property type="entry name" value="Bact_Beta-galactosidase"/>
</dbReference>
<dbReference type="SMART" id="SM01038">
    <property type="entry name" value="Bgal_small_N"/>
    <property type="match status" value="1"/>
</dbReference>
<dbReference type="PRINTS" id="PR00132">
    <property type="entry name" value="GLHYDRLASE2"/>
</dbReference>
<dbReference type="GO" id="GO:0016787">
    <property type="term" value="F:hydrolase activity"/>
    <property type="evidence" value="ECO:0007669"/>
    <property type="project" value="UniProtKB-KW"/>
</dbReference>
<protein>
    <recommendedName>
        <fullName evidence="5">beta-galactosidase</fullName>
        <ecNumber evidence="5">3.2.1.23</ecNumber>
    </recommendedName>
    <alternativeName>
        <fullName evidence="9">Lactase</fullName>
    </alternativeName>
</protein>
<comment type="caution">
    <text evidence="11">The sequence shown here is derived from an EMBL/GenBank/DDBJ whole genome shotgun (WGS) entry which is preliminary data.</text>
</comment>
<evidence type="ECO:0000313" key="11">
    <source>
        <dbReference type="EMBL" id="MFD2866077.1"/>
    </source>
</evidence>
<dbReference type="PANTHER" id="PTHR46323:SF2">
    <property type="entry name" value="BETA-GALACTOSIDASE"/>
    <property type="match status" value="1"/>
</dbReference>
<dbReference type="Pfam" id="PF02836">
    <property type="entry name" value="Glyco_hydro_2_C"/>
    <property type="match status" value="1"/>
</dbReference>
<sequence>MNKNSFKYLYAALLLLLSFLYVPTFGQSVPEGSNFSKTDTATVPEEIEDPENIGINKELNHSTLMPYGNLAEAVKANRRASSQAISLNGLWKFNWVDWPQKRPVNFYKTDYDVSKWKDIKVPSSFQVQGYGTPDYSNFTLIFQSDYPRVMTEPKNKKYTTLHERNPVGSYRRDFIVPTNWNGRRVFITFDGVDAGFFIWVNGKKVGYSVNSRNAAEFDLSKYVHPGKNMLAVEVYRFVSGSYLENQDMFRLSGIFRSVTLWSAPQEHIRDFFIKTDLDSKYKDAELNVSAKVKNYSKVAMPARQVVVTLYDGTVKVQNAAAKAYVPALKPGEEALVKTSIHVSNPQKWTAETPKLYTTVITLNNGNNIVETLSARTGFREIEIKGRLFLVNGVPIKLKGVNRHENWPDDGHAVTEEQMIRDLVLIKQTNSNHVRTSHYSDDPRWYELCDEYGIYLVAEANVECHAQQNQFNEEPTIKAAIVERNIANVENFKNHPSVVIWSLGNENGRGGTNFRAALKAIKAIDDRPTHYEGFGIGNDKNPADIDSQMYTGIDGVEGNAKDEKLTKPYYLCEYAHAMFNSMGSVDLYNELFDKYPALLGGAIWEWQDQGIYNNRDQKHTITAYGGGFGEYPNDHYFIHKGVVFSDRSPKPHFPELKHAYQWVTIKARDVTKKEFTIKNRYQFLNLNNFAAKWELNENGTIVASGPLNVGSINPGTEKVIKVPFQIHAKAGAEYFIRISFQISSDKLWAKKGFEVAEQQFELGTPILAFVHKANGASLTLNDSGNEIKVKGKDFALTFDKTKGTIVKMEKDGKDILRDQGGPMLHLWRAPHQIDDMWAYRDWDKYGLKEISWIANDVKSTQVATNVVQISINLTGTGKQNFLVHHKAIYTINSDGNIVVNNEVDFSDPKLVLARIGVRMFLNKDLNQFDYLGRGPMENYADRKSGFDVGHFRSRVVDQMTGYEKPMEQGNHEDVRWANITSADGLGLNVKQLDAVMQVAALPYSDEEMEPVEYKIDLPKSKGTVLCISHKTLGVGSNGCGPRPLEPYKVYANTTSFSYQLKLSE</sequence>
<feature type="domain" description="Beta galactosidase small chain/" evidence="10">
    <location>
        <begin position="787"/>
        <end position="1060"/>
    </location>
</feature>
<evidence type="ECO:0000256" key="2">
    <source>
        <dbReference type="ARBA" id="ARBA00001913"/>
    </source>
</evidence>
<dbReference type="InterPro" id="IPR006103">
    <property type="entry name" value="Glyco_hydro_2_cat"/>
</dbReference>
<dbReference type="Gene3D" id="2.60.40.10">
    <property type="entry name" value="Immunoglobulins"/>
    <property type="match status" value="2"/>
</dbReference>
<dbReference type="Proteomes" id="UP001597601">
    <property type="component" value="Unassembled WGS sequence"/>
</dbReference>
<dbReference type="InterPro" id="IPR017853">
    <property type="entry name" value="GH"/>
</dbReference>
<dbReference type="Pfam" id="PF02837">
    <property type="entry name" value="Glyco_hydro_2_N"/>
    <property type="match status" value="1"/>
</dbReference>
<dbReference type="SUPFAM" id="SSF49303">
    <property type="entry name" value="beta-Galactosidase/glucuronidase domain"/>
    <property type="match status" value="2"/>
</dbReference>
<dbReference type="InterPro" id="IPR014718">
    <property type="entry name" value="GH-type_carb-bd"/>
</dbReference>
<reference evidence="12" key="1">
    <citation type="journal article" date="2019" name="Int. J. Syst. Evol. Microbiol.">
        <title>The Global Catalogue of Microorganisms (GCM) 10K type strain sequencing project: providing services to taxonomists for standard genome sequencing and annotation.</title>
        <authorList>
            <consortium name="The Broad Institute Genomics Platform"/>
            <consortium name="The Broad Institute Genome Sequencing Center for Infectious Disease"/>
            <person name="Wu L."/>
            <person name="Ma J."/>
        </authorList>
    </citation>
    <scope>NUCLEOTIDE SEQUENCE [LARGE SCALE GENOMIC DNA]</scope>
    <source>
        <strain evidence="12">KCTC 52232</strain>
    </source>
</reference>
<dbReference type="InterPro" id="IPR008979">
    <property type="entry name" value="Galactose-bd-like_sf"/>
</dbReference>
<dbReference type="PROSITE" id="PS00608">
    <property type="entry name" value="GLYCOSYL_HYDROL_F2_2"/>
    <property type="match status" value="1"/>
</dbReference>
<proteinExistence type="inferred from homology"/>
<dbReference type="InterPro" id="IPR023232">
    <property type="entry name" value="Glyco_hydro_2_AS"/>
</dbReference>
<dbReference type="Gene3D" id="3.20.20.80">
    <property type="entry name" value="Glycosidases"/>
    <property type="match status" value="1"/>
</dbReference>
<evidence type="ECO:0000256" key="1">
    <source>
        <dbReference type="ARBA" id="ARBA00001412"/>
    </source>
</evidence>
<evidence type="ECO:0000259" key="10">
    <source>
        <dbReference type="SMART" id="SM01038"/>
    </source>
</evidence>
<dbReference type="Pfam" id="PF02929">
    <property type="entry name" value="Bgal_small_N"/>
    <property type="match status" value="1"/>
</dbReference>
<dbReference type="SUPFAM" id="SSF74650">
    <property type="entry name" value="Galactose mutarotase-like"/>
    <property type="match status" value="1"/>
</dbReference>
<dbReference type="InterPro" id="IPR013783">
    <property type="entry name" value="Ig-like_fold"/>
</dbReference>
<dbReference type="InterPro" id="IPR032312">
    <property type="entry name" value="LacZ_4"/>
</dbReference>
<dbReference type="InterPro" id="IPR011013">
    <property type="entry name" value="Gal_mutarotase_sf_dom"/>
</dbReference>
<comment type="catalytic activity">
    <reaction evidence="1">
        <text>Hydrolysis of terminal non-reducing beta-D-galactose residues in beta-D-galactosides.</text>
        <dbReference type="EC" id="3.2.1.23"/>
    </reaction>
</comment>
<dbReference type="SUPFAM" id="SSF49785">
    <property type="entry name" value="Galactose-binding domain-like"/>
    <property type="match status" value="1"/>
</dbReference>
<dbReference type="InterPro" id="IPR006104">
    <property type="entry name" value="Glyco_hydro_2_N"/>
</dbReference>
<dbReference type="Pfam" id="PF00703">
    <property type="entry name" value="Glyco_hydro_2"/>
    <property type="match status" value="1"/>
</dbReference>
<evidence type="ECO:0000256" key="3">
    <source>
        <dbReference type="ARBA" id="ARBA00007401"/>
    </source>
</evidence>
<dbReference type="SUPFAM" id="SSF51445">
    <property type="entry name" value="(Trans)glycosidases"/>
    <property type="match status" value="1"/>
</dbReference>
<dbReference type="InterPro" id="IPR006102">
    <property type="entry name" value="Ig-like_GH2"/>
</dbReference>
<keyword evidence="8" id="KW-0326">Glycosidase</keyword>